<protein>
    <recommendedName>
        <fullName evidence="4">Nitroreductase domain-containing protein</fullName>
    </recommendedName>
</protein>
<dbReference type="Gene3D" id="3.40.109.10">
    <property type="entry name" value="NADH Oxidase"/>
    <property type="match status" value="1"/>
</dbReference>
<dbReference type="OrthoDB" id="9775805at2"/>
<dbReference type="PATRIC" id="fig|1423810.4.peg.1650"/>
<evidence type="ECO:0000256" key="2">
    <source>
        <dbReference type="ARBA" id="ARBA00022643"/>
    </source>
</evidence>
<sequence>MEFYDVIKQRRTIRQFKNKPIAQDKLERILSAGLAAPSSNHQRQWQLVTVTDRDKLDAIAQIVKPYPDRIKEPKTPQQEMFKISYSRQRTMIKEAPCVILPYLRMKYDLTTSKNKWGLWDYGAGWALIENMLLAATAEGLGTGIHALVKQEPDQIQELVGAKDGYYLPALVILGEAADNAEIPTQVQTSIKKNVHWQQW</sequence>
<dbReference type="InterPro" id="IPR000415">
    <property type="entry name" value="Nitroreductase-like"/>
</dbReference>
<dbReference type="CDD" id="cd02062">
    <property type="entry name" value="Nitro_FMN_reductase"/>
    <property type="match status" value="1"/>
</dbReference>
<dbReference type="GO" id="GO:0016491">
    <property type="term" value="F:oxidoreductase activity"/>
    <property type="evidence" value="ECO:0007669"/>
    <property type="project" value="UniProtKB-KW"/>
</dbReference>
<dbReference type="RefSeq" id="WP_054750590.1">
    <property type="nucleotide sequence ID" value="NZ_AYZK01000005.1"/>
</dbReference>
<accession>A0A0R2CF07</accession>
<name>A0A0R2CF07_9LACO</name>
<dbReference type="InterPro" id="IPR029479">
    <property type="entry name" value="Nitroreductase"/>
</dbReference>
<keyword evidence="1" id="KW-0285">Flavoprotein</keyword>
<keyword evidence="6" id="KW-1185">Reference proteome</keyword>
<evidence type="ECO:0000259" key="4">
    <source>
        <dbReference type="Pfam" id="PF00881"/>
    </source>
</evidence>
<dbReference type="PANTHER" id="PTHR23026">
    <property type="entry name" value="NADPH NITROREDUCTASE"/>
    <property type="match status" value="1"/>
</dbReference>
<reference evidence="5 6" key="1">
    <citation type="journal article" date="2015" name="Genome Announc.">
        <title>Expanding the biotechnology potential of lactobacilli through comparative genomics of 213 strains and associated genera.</title>
        <authorList>
            <person name="Sun Z."/>
            <person name="Harris H.M."/>
            <person name="McCann A."/>
            <person name="Guo C."/>
            <person name="Argimon S."/>
            <person name="Zhang W."/>
            <person name="Yang X."/>
            <person name="Jeffery I.B."/>
            <person name="Cooney J.C."/>
            <person name="Kagawa T.F."/>
            <person name="Liu W."/>
            <person name="Song Y."/>
            <person name="Salvetti E."/>
            <person name="Wrobel A."/>
            <person name="Rasinkangas P."/>
            <person name="Parkhill J."/>
            <person name="Rea M.C."/>
            <person name="O'Sullivan O."/>
            <person name="Ritari J."/>
            <person name="Douillard F.P."/>
            <person name="Paul Ross R."/>
            <person name="Yang R."/>
            <person name="Briner A.E."/>
            <person name="Felis G.E."/>
            <person name="de Vos W.M."/>
            <person name="Barrangou R."/>
            <person name="Klaenhammer T.R."/>
            <person name="Caufield P.W."/>
            <person name="Cui Y."/>
            <person name="Zhang H."/>
            <person name="O'Toole P.W."/>
        </authorList>
    </citation>
    <scope>NUCLEOTIDE SEQUENCE [LARGE SCALE GENOMIC DNA]</scope>
    <source>
        <strain evidence="5 6">DSM 22698</strain>
    </source>
</reference>
<keyword evidence="3" id="KW-0560">Oxidoreductase</keyword>
<proteinExistence type="predicted"/>
<keyword evidence="2" id="KW-0288">FMN</keyword>
<dbReference type="Pfam" id="PF00881">
    <property type="entry name" value="Nitroreductase"/>
    <property type="match status" value="1"/>
</dbReference>
<dbReference type="InterPro" id="IPR050627">
    <property type="entry name" value="Nitroreductase/BluB"/>
</dbReference>
<dbReference type="PANTHER" id="PTHR23026:SF90">
    <property type="entry name" value="IODOTYROSINE DEIODINASE 1"/>
    <property type="match status" value="1"/>
</dbReference>
<feature type="domain" description="Nitroreductase" evidence="4">
    <location>
        <begin position="7"/>
        <end position="174"/>
    </location>
</feature>
<dbReference type="EMBL" id="AYZK01000005">
    <property type="protein sequence ID" value="KRM86748.1"/>
    <property type="molecule type" value="Genomic_DNA"/>
</dbReference>
<evidence type="ECO:0000313" key="5">
    <source>
        <dbReference type="EMBL" id="KRM86748.1"/>
    </source>
</evidence>
<evidence type="ECO:0000256" key="1">
    <source>
        <dbReference type="ARBA" id="ARBA00022630"/>
    </source>
</evidence>
<evidence type="ECO:0000256" key="3">
    <source>
        <dbReference type="ARBA" id="ARBA00023002"/>
    </source>
</evidence>
<organism evidence="5 6">
    <name type="scientific">Lacticaseibacillus thailandensis DSM 22698 = JCM 13996</name>
    <dbReference type="NCBI Taxonomy" id="1423810"/>
    <lineage>
        <taxon>Bacteria</taxon>
        <taxon>Bacillati</taxon>
        <taxon>Bacillota</taxon>
        <taxon>Bacilli</taxon>
        <taxon>Lactobacillales</taxon>
        <taxon>Lactobacillaceae</taxon>
        <taxon>Lacticaseibacillus</taxon>
    </lineage>
</organism>
<dbReference type="Proteomes" id="UP000051789">
    <property type="component" value="Unassembled WGS sequence"/>
</dbReference>
<dbReference type="AlphaFoldDB" id="A0A0R2CF07"/>
<dbReference type="SUPFAM" id="SSF55469">
    <property type="entry name" value="FMN-dependent nitroreductase-like"/>
    <property type="match status" value="1"/>
</dbReference>
<comment type="caution">
    <text evidence="5">The sequence shown here is derived from an EMBL/GenBank/DDBJ whole genome shotgun (WGS) entry which is preliminary data.</text>
</comment>
<gene>
    <name evidence="5" type="ORF">FD19_GL001600</name>
</gene>
<dbReference type="STRING" id="1423810.FD19_GL001600"/>
<evidence type="ECO:0000313" key="6">
    <source>
        <dbReference type="Proteomes" id="UP000051789"/>
    </source>
</evidence>